<protein>
    <submittedName>
        <fullName evidence="1">Uncharacterized protein</fullName>
    </submittedName>
</protein>
<name>A0AAN7R5Q0_TRANT</name>
<dbReference type="Proteomes" id="UP001346149">
    <property type="component" value="Unassembled WGS sequence"/>
</dbReference>
<accession>A0AAN7R5Q0</accession>
<dbReference type="AlphaFoldDB" id="A0AAN7R5Q0"/>
<proteinExistence type="predicted"/>
<comment type="caution">
    <text evidence="1">The sequence shown here is derived from an EMBL/GenBank/DDBJ whole genome shotgun (WGS) entry which is preliminary data.</text>
</comment>
<sequence>MMRETSPTLPKRATRDHHQGFETTFTLENNYDGVSRSLKHCLGPLILAIQSSRMKETNLFVMALAMNLLVGAHSWRKQFDPCPVSSVPTVTCVDCISLLLEHLIYGVTVDSIFINPIYKWLVICAFIIVMMLADPSHQHLWRGVRCITVEKYEAGYSATIHSFVRLLAAIQYGDQAVMNPREDASAGEADGVDKV</sequence>
<organism evidence="1 2">
    <name type="scientific">Trapa natans</name>
    <name type="common">Water chestnut</name>
    <dbReference type="NCBI Taxonomy" id="22666"/>
    <lineage>
        <taxon>Eukaryota</taxon>
        <taxon>Viridiplantae</taxon>
        <taxon>Streptophyta</taxon>
        <taxon>Embryophyta</taxon>
        <taxon>Tracheophyta</taxon>
        <taxon>Spermatophyta</taxon>
        <taxon>Magnoliopsida</taxon>
        <taxon>eudicotyledons</taxon>
        <taxon>Gunneridae</taxon>
        <taxon>Pentapetalae</taxon>
        <taxon>rosids</taxon>
        <taxon>malvids</taxon>
        <taxon>Myrtales</taxon>
        <taxon>Lythraceae</taxon>
        <taxon>Trapa</taxon>
    </lineage>
</organism>
<keyword evidence="2" id="KW-1185">Reference proteome</keyword>
<gene>
    <name evidence="1" type="ORF">SAY86_020594</name>
</gene>
<dbReference type="EMBL" id="JAXQNO010000011">
    <property type="protein sequence ID" value="KAK4789275.1"/>
    <property type="molecule type" value="Genomic_DNA"/>
</dbReference>
<reference evidence="1 2" key="1">
    <citation type="journal article" date="2023" name="Hortic Res">
        <title>Pangenome of water caltrop reveals structural variations and asymmetric subgenome divergence after allopolyploidization.</title>
        <authorList>
            <person name="Zhang X."/>
            <person name="Chen Y."/>
            <person name="Wang L."/>
            <person name="Yuan Y."/>
            <person name="Fang M."/>
            <person name="Shi L."/>
            <person name="Lu R."/>
            <person name="Comes H.P."/>
            <person name="Ma Y."/>
            <person name="Chen Y."/>
            <person name="Huang G."/>
            <person name="Zhou Y."/>
            <person name="Zheng Z."/>
            <person name="Qiu Y."/>
        </authorList>
    </citation>
    <scope>NUCLEOTIDE SEQUENCE [LARGE SCALE GENOMIC DNA]</scope>
    <source>
        <strain evidence="1">F231</strain>
    </source>
</reference>
<evidence type="ECO:0000313" key="1">
    <source>
        <dbReference type="EMBL" id="KAK4789275.1"/>
    </source>
</evidence>
<evidence type="ECO:0000313" key="2">
    <source>
        <dbReference type="Proteomes" id="UP001346149"/>
    </source>
</evidence>